<reference evidence="17" key="1">
    <citation type="submission" date="2015-05" db="EMBL/GenBank/DDBJ databases">
        <authorList>
            <person name="Collingro A."/>
        </authorList>
    </citation>
    <scope>NUCLEOTIDE SEQUENCE [LARGE SCALE GENOMIC DNA]</scope>
    <source>
        <strain evidence="17">Ps</strain>
    </source>
</reference>
<protein>
    <submittedName>
        <fullName evidence="16">| treB / EIIBC-Tre |:311999 Reverse</fullName>
    </submittedName>
</protein>
<keyword evidence="12" id="KW-0175">Coiled coil</keyword>
<evidence type="ECO:0000313" key="17">
    <source>
        <dbReference type="Proteomes" id="UP000242141"/>
    </source>
</evidence>
<evidence type="ECO:0000256" key="13">
    <source>
        <dbReference type="SAM" id="Phobius"/>
    </source>
</evidence>
<dbReference type="Pfam" id="PF02378">
    <property type="entry name" value="PTS_EIIC"/>
    <property type="match status" value="2"/>
</dbReference>
<name>A0A0G7ZKX4_9MOLU</name>
<feature type="coiled-coil region" evidence="12">
    <location>
        <begin position="659"/>
        <end position="690"/>
    </location>
</feature>
<keyword evidence="3" id="KW-1003">Cell membrane</keyword>
<evidence type="ECO:0000256" key="2">
    <source>
        <dbReference type="ARBA" id="ARBA00022448"/>
    </source>
</evidence>
<dbReference type="InterPro" id="IPR036878">
    <property type="entry name" value="Glu_permease_IIB"/>
</dbReference>
<dbReference type="Proteomes" id="UP000242141">
    <property type="component" value="Unassembled WGS sequence"/>
</dbReference>
<comment type="subcellular location">
    <subcellularLocation>
        <location evidence="1">Cell membrane</location>
        <topology evidence="1">Multi-pass membrane protein</topology>
    </subcellularLocation>
</comment>
<keyword evidence="10 13" id="KW-0472">Membrane</keyword>
<feature type="transmembrane region" description="Helical" evidence="13">
    <location>
        <begin position="162"/>
        <end position="183"/>
    </location>
</feature>
<evidence type="ECO:0000259" key="15">
    <source>
        <dbReference type="PROSITE" id="PS51103"/>
    </source>
</evidence>
<evidence type="ECO:0000256" key="11">
    <source>
        <dbReference type="PROSITE-ProRule" id="PRU00421"/>
    </source>
</evidence>
<keyword evidence="9 13" id="KW-1133">Transmembrane helix</keyword>
<evidence type="ECO:0000256" key="8">
    <source>
        <dbReference type="ARBA" id="ARBA00022777"/>
    </source>
</evidence>
<sequence>MSSNAKKIKYDLEAQKLLDYLGENNIISASHCQTRLRLVLKNPELANIKEIDKLDSVKGTFTQSGQFQIIIGTDVADFYKYFLKYAKITKSTKEETKIAAKKQANKFQKIMTVFSEIFIPLIPVIVAGGLILAFRNLLELDWTGDGGSAINNSTFAKHLDDWLWLPAQAVFWYLPVHVCWSMFQRANKPGALGITIGIMLIAPGTLVNMYSVSDALGNIYIEPFYYDQAHNIYLNLNQIPTGTEYYIGGGGVYSATQILQFNQIHQLVDFTSIDPSDPNQELMIDILNQAGLINSYEVTTIFQAIDALDASYFTDYWPLAISYIGQIIPALLVGWFAVWFYGFIEKHTISSVRYVWPPFITILITQIIALGLIGPIGAIIGWAISISFEWAFTQPVAKYFFGPLFGLLYPVLVITGLHQTLNAVMLQLTTTGANFIFPMLALSNMAQGAAVFAVVWMLKKDAKMREQGNAAAITCWLGVTEPAMYGINLRFMFPFAAAMIGSAIASTFDVAFGITANGIGMGGILGFLNVDNSSLNAAWAAWPIYILIMIGTVIWTFFITILFSKKSHWFAKLSTESWTDYIKDVEENLAKNIENIEKYKYKNIFNDEKQKHYQEYEKLIKDISLLKVTQFEIKDNIKLFKKDKLTKELIKAKSEISKNKKILEQKKAKINKIKKIQEKENKAIKKTEKKQK</sequence>
<keyword evidence="17" id="KW-1185">Reference proteome</keyword>
<dbReference type="PANTHER" id="PTHR30175:SF4">
    <property type="entry name" value="PTS SYSTEM TREHALOSE-SPECIFIC EIIBC COMPONENT"/>
    <property type="match status" value="1"/>
</dbReference>
<dbReference type="InterPro" id="IPR018113">
    <property type="entry name" value="PTrfase_EIIB_Cys"/>
</dbReference>
<keyword evidence="8" id="KW-0418">Kinase</keyword>
<organism evidence="16 17">
    <name type="scientific">Candidatus Hepatoplasma crinochetorum</name>
    <dbReference type="NCBI Taxonomy" id="295596"/>
    <lineage>
        <taxon>Bacteria</taxon>
        <taxon>Bacillati</taxon>
        <taxon>Mycoplasmatota</taxon>
        <taxon>Mollicutes</taxon>
        <taxon>Candidatus Hepatoplasmataceae</taxon>
        <taxon>Candidatus Hepatoplasma</taxon>
    </lineage>
</organism>
<accession>A0A0G7ZKX4</accession>
<dbReference type="PANTHER" id="PTHR30175">
    <property type="entry name" value="PHOSPHOTRANSFERASE SYSTEM TRANSPORT PROTEIN"/>
    <property type="match status" value="1"/>
</dbReference>
<evidence type="ECO:0000256" key="1">
    <source>
        <dbReference type="ARBA" id="ARBA00004651"/>
    </source>
</evidence>
<keyword evidence="6" id="KW-0598">Phosphotransferase system</keyword>
<keyword evidence="2" id="KW-0813">Transport</keyword>
<proteinExistence type="predicted"/>
<dbReference type="SUPFAM" id="SSF55604">
    <property type="entry name" value="Glucose permease domain IIB"/>
    <property type="match status" value="1"/>
</dbReference>
<dbReference type="GO" id="GO:0005886">
    <property type="term" value="C:plasma membrane"/>
    <property type="evidence" value="ECO:0007669"/>
    <property type="project" value="UniProtKB-SubCell"/>
</dbReference>
<keyword evidence="4" id="KW-0762">Sugar transport</keyword>
<evidence type="ECO:0000256" key="10">
    <source>
        <dbReference type="ARBA" id="ARBA00023136"/>
    </source>
</evidence>
<feature type="transmembrane region" description="Helical" evidence="13">
    <location>
        <begin position="435"/>
        <end position="458"/>
    </location>
</feature>
<dbReference type="GO" id="GO:0009401">
    <property type="term" value="P:phosphoenolpyruvate-dependent sugar phosphotransferase system"/>
    <property type="evidence" value="ECO:0007669"/>
    <property type="project" value="UniProtKB-KW"/>
</dbReference>
<dbReference type="InterPro" id="IPR050558">
    <property type="entry name" value="PTS_Sugar-Specific_Components"/>
</dbReference>
<evidence type="ECO:0000256" key="12">
    <source>
        <dbReference type="SAM" id="Coils"/>
    </source>
</evidence>
<feature type="domain" description="PTS EIIC type-1" evidence="15">
    <location>
        <begin position="112"/>
        <end position="576"/>
    </location>
</feature>
<evidence type="ECO:0000256" key="7">
    <source>
        <dbReference type="ARBA" id="ARBA00022692"/>
    </source>
</evidence>
<evidence type="ECO:0000256" key="9">
    <source>
        <dbReference type="ARBA" id="ARBA00022989"/>
    </source>
</evidence>
<evidence type="ECO:0000256" key="6">
    <source>
        <dbReference type="ARBA" id="ARBA00022683"/>
    </source>
</evidence>
<dbReference type="PROSITE" id="PS01035">
    <property type="entry name" value="PTS_EIIB_TYPE_1_CYS"/>
    <property type="match status" value="1"/>
</dbReference>
<keyword evidence="5" id="KW-0808">Transferase</keyword>
<dbReference type="PROSITE" id="PS51098">
    <property type="entry name" value="PTS_EIIB_TYPE_1"/>
    <property type="match status" value="1"/>
</dbReference>
<evidence type="ECO:0000256" key="5">
    <source>
        <dbReference type="ARBA" id="ARBA00022679"/>
    </source>
</evidence>
<dbReference type="EMBL" id="CWGI01000001">
    <property type="protein sequence ID" value="CRX36835.1"/>
    <property type="molecule type" value="Genomic_DNA"/>
</dbReference>
<dbReference type="InterPro" id="IPR001996">
    <property type="entry name" value="PTS_IIB_1"/>
</dbReference>
<feature type="transmembrane region" description="Helical" evidence="13">
    <location>
        <begin position="320"/>
        <end position="344"/>
    </location>
</feature>
<feature type="transmembrane region" description="Helical" evidence="13">
    <location>
        <begin position="503"/>
        <end position="528"/>
    </location>
</feature>
<evidence type="ECO:0000259" key="14">
    <source>
        <dbReference type="PROSITE" id="PS51098"/>
    </source>
</evidence>
<dbReference type="GO" id="GO:0090589">
    <property type="term" value="F:protein-phosphocysteine-trehalose phosphotransferase system transporter activity"/>
    <property type="evidence" value="ECO:0007669"/>
    <property type="project" value="TreeGrafter"/>
</dbReference>
<dbReference type="InterPro" id="IPR003352">
    <property type="entry name" value="PTS_EIIC"/>
</dbReference>
<dbReference type="GO" id="GO:0016301">
    <property type="term" value="F:kinase activity"/>
    <property type="evidence" value="ECO:0007669"/>
    <property type="project" value="UniProtKB-KW"/>
</dbReference>
<evidence type="ECO:0000313" key="16">
    <source>
        <dbReference type="EMBL" id="CRX36835.1"/>
    </source>
</evidence>
<feature type="transmembrane region" description="Helical" evidence="13">
    <location>
        <begin position="396"/>
        <end position="414"/>
    </location>
</feature>
<gene>
    <name evidence="16" type="ORF">HEPPS_00340</name>
</gene>
<dbReference type="Gene3D" id="3.30.1360.60">
    <property type="entry name" value="Glucose permease domain IIB"/>
    <property type="match status" value="1"/>
</dbReference>
<evidence type="ECO:0000256" key="3">
    <source>
        <dbReference type="ARBA" id="ARBA00022475"/>
    </source>
</evidence>
<feature type="active site" description="Phosphocysteine intermediate; for EIIB activity" evidence="11">
    <location>
        <position position="32"/>
    </location>
</feature>
<feature type="domain" description="PTS EIIB type-1" evidence="14">
    <location>
        <begin position="10"/>
        <end position="92"/>
    </location>
</feature>
<dbReference type="CDD" id="cd00212">
    <property type="entry name" value="PTS_IIB_glc"/>
    <property type="match status" value="1"/>
</dbReference>
<dbReference type="PROSITE" id="PS51103">
    <property type="entry name" value="PTS_EIIC_TYPE_1"/>
    <property type="match status" value="1"/>
</dbReference>
<feature type="transmembrane region" description="Helical" evidence="13">
    <location>
        <begin position="356"/>
        <end position="384"/>
    </location>
</feature>
<evidence type="ECO:0000256" key="4">
    <source>
        <dbReference type="ARBA" id="ARBA00022597"/>
    </source>
</evidence>
<dbReference type="InterPro" id="IPR013013">
    <property type="entry name" value="PTS_EIIC_1"/>
</dbReference>
<dbReference type="GO" id="GO:0008982">
    <property type="term" value="F:protein-N(PI)-phosphohistidine-sugar phosphotransferase activity"/>
    <property type="evidence" value="ECO:0007669"/>
    <property type="project" value="InterPro"/>
</dbReference>
<keyword evidence="7 13" id="KW-0812">Transmembrane</keyword>
<feature type="transmembrane region" description="Helical" evidence="13">
    <location>
        <begin position="190"/>
        <end position="210"/>
    </location>
</feature>
<feature type="transmembrane region" description="Helical" evidence="13">
    <location>
        <begin position="470"/>
        <end position="491"/>
    </location>
</feature>
<feature type="transmembrane region" description="Helical" evidence="13">
    <location>
        <begin position="540"/>
        <end position="563"/>
    </location>
</feature>
<feature type="transmembrane region" description="Helical" evidence="13">
    <location>
        <begin position="110"/>
        <end position="134"/>
    </location>
</feature>
<dbReference type="AlphaFoldDB" id="A0A0G7ZKX4"/>
<dbReference type="GO" id="GO:0015771">
    <property type="term" value="P:trehalose transport"/>
    <property type="evidence" value="ECO:0007669"/>
    <property type="project" value="TreeGrafter"/>
</dbReference>
<dbReference type="Pfam" id="PF00367">
    <property type="entry name" value="PTS_EIIB"/>
    <property type="match status" value="1"/>
</dbReference>